<sequence>MKLALFLVRRVVAAVLSLVALSALVFAATDLLPGDATDTLAGAQASQGDRDQLRAQLGLDRNALDRFTSWLSQAATGDLGTGLVGGRPVVAVLGERLPNSLVLTALAFLLAVPLAIAGGLLAGMRAQRRSDRVISGGALVLAGLPEFLTVVALTAALSTWLGLLPEVSLAPVGGRPWDSPQVLVLPALSLTLVGVATATRLVRSAVVDVVDAPYVESARLAGVSGGRLAVRHVLPNALGPAVQAVAVMFGGLTGGAVVVEAIFNYPGVGYELQQAVANRDVPMVQGLSLALCATALLALLVGDVVAALLDPRRRGL</sequence>
<evidence type="ECO:0000313" key="11">
    <source>
        <dbReference type="Proteomes" id="UP000233786"/>
    </source>
</evidence>
<dbReference type="GO" id="GO:0055085">
    <property type="term" value="P:transmembrane transport"/>
    <property type="evidence" value="ECO:0007669"/>
    <property type="project" value="InterPro"/>
</dbReference>
<evidence type="ECO:0000256" key="6">
    <source>
        <dbReference type="ARBA" id="ARBA00023136"/>
    </source>
</evidence>
<dbReference type="SUPFAM" id="SSF161098">
    <property type="entry name" value="MetI-like"/>
    <property type="match status" value="1"/>
</dbReference>
<organism evidence="10 11">
    <name type="scientific">Saccharopolyspora spinosa</name>
    <dbReference type="NCBI Taxonomy" id="60894"/>
    <lineage>
        <taxon>Bacteria</taxon>
        <taxon>Bacillati</taxon>
        <taxon>Actinomycetota</taxon>
        <taxon>Actinomycetes</taxon>
        <taxon>Pseudonocardiales</taxon>
        <taxon>Pseudonocardiaceae</taxon>
        <taxon>Saccharopolyspora</taxon>
    </lineage>
</organism>
<proteinExistence type="inferred from homology"/>
<dbReference type="PROSITE" id="PS50928">
    <property type="entry name" value="ABC_TM1"/>
    <property type="match status" value="1"/>
</dbReference>
<dbReference type="STRING" id="994479.GCA_000194155_07252"/>
<evidence type="ECO:0000256" key="4">
    <source>
        <dbReference type="ARBA" id="ARBA00022692"/>
    </source>
</evidence>
<evidence type="ECO:0000256" key="7">
    <source>
        <dbReference type="RuleBase" id="RU363032"/>
    </source>
</evidence>
<dbReference type="InterPro" id="IPR000515">
    <property type="entry name" value="MetI-like"/>
</dbReference>
<keyword evidence="6 7" id="KW-0472">Membrane</keyword>
<keyword evidence="4 7" id="KW-0812">Transmembrane</keyword>
<evidence type="ECO:0000313" key="10">
    <source>
        <dbReference type="EMBL" id="PKW16470.1"/>
    </source>
</evidence>
<keyword evidence="3" id="KW-1003">Cell membrane</keyword>
<reference evidence="10" key="1">
    <citation type="submission" date="2017-12" db="EMBL/GenBank/DDBJ databases">
        <title>Sequencing the genomes of 1000 Actinobacteria strains.</title>
        <authorList>
            <person name="Klenk H.-P."/>
        </authorList>
    </citation>
    <scope>NUCLEOTIDE SEQUENCE [LARGE SCALE GENOMIC DNA]</scope>
    <source>
        <strain evidence="10">DSM 44228</strain>
    </source>
</reference>
<evidence type="ECO:0000256" key="5">
    <source>
        <dbReference type="ARBA" id="ARBA00022989"/>
    </source>
</evidence>
<dbReference type="Pfam" id="PF19300">
    <property type="entry name" value="BPD_transp_1_N"/>
    <property type="match status" value="1"/>
</dbReference>
<dbReference type="PANTHER" id="PTHR43163">
    <property type="entry name" value="DIPEPTIDE TRANSPORT SYSTEM PERMEASE PROTEIN DPPB-RELATED"/>
    <property type="match status" value="1"/>
</dbReference>
<dbReference type="InterPro" id="IPR045621">
    <property type="entry name" value="BPD_transp_1_N"/>
</dbReference>
<dbReference type="OrthoDB" id="9778910at2"/>
<dbReference type="Pfam" id="PF00528">
    <property type="entry name" value="BPD_transp_1"/>
    <property type="match status" value="1"/>
</dbReference>
<gene>
    <name evidence="10" type="ORF">A8926_4303</name>
</gene>
<feature type="transmembrane region" description="Helical" evidence="7">
    <location>
        <begin position="283"/>
        <end position="309"/>
    </location>
</feature>
<feature type="transmembrane region" description="Helical" evidence="7">
    <location>
        <begin position="136"/>
        <end position="163"/>
    </location>
</feature>
<dbReference type="Gene3D" id="1.10.3720.10">
    <property type="entry name" value="MetI-like"/>
    <property type="match status" value="1"/>
</dbReference>
<dbReference type="InterPro" id="IPR035906">
    <property type="entry name" value="MetI-like_sf"/>
</dbReference>
<comment type="subcellular location">
    <subcellularLocation>
        <location evidence="1 7">Cell membrane</location>
        <topology evidence="1 7">Multi-pass membrane protein</topology>
    </subcellularLocation>
</comment>
<evidence type="ECO:0000256" key="8">
    <source>
        <dbReference type="SAM" id="SignalP"/>
    </source>
</evidence>
<accession>A0A2N3Y0P5</accession>
<dbReference type="PANTHER" id="PTHR43163:SF3">
    <property type="entry name" value="PEPTIDE ABC TRANSPORTER PERMEASE PROTEIN"/>
    <property type="match status" value="1"/>
</dbReference>
<dbReference type="CDD" id="cd06261">
    <property type="entry name" value="TM_PBP2"/>
    <property type="match status" value="1"/>
</dbReference>
<feature type="domain" description="ABC transmembrane type-1" evidence="9">
    <location>
        <begin position="97"/>
        <end position="302"/>
    </location>
</feature>
<evidence type="ECO:0000256" key="1">
    <source>
        <dbReference type="ARBA" id="ARBA00004651"/>
    </source>
</evidence>
<feature type="transmembrane region" description="Helical" evidence="7">
    <location>
        <begin position="101"/>
        <end position="124"/>
    </location>
</feature>
<comment type="caution">
    <text evidence="10">The sequence shown here is derived from an EMBL/GenBank/DDBJ whole genome shotgun (WGS) entry which is preliminary data.</text>
</comment>
<evidence type="ECO:0000256" key="2">
    <source>
        <dbReference type="ARBA" id="ARBA00022448"/>
    </source>
</evidence>
<comment type="similarity">
    <text evidence="7">Belongs to the binding-protein-dependent transport system permease family.</text>
</comment>
<keyword evidence="8" id="KW-0732">Signal</keyword>
<dbReference type="Proteomes" id="UP000233786">
    <property type="component" value="Unassembled WGS sequence"/>
</dbReference>
<keyword evidence="2 7" id="KW-0813">Transport</keyword>
<dbReference type="GO" id="GO:0005886">
    <property type="term" value="C:plasma membrane"/>
    <property type="evidence" value="ECO:0007669"/>
    <property type="project" value="UniProtKB-SubCell"/>
</dbReference>
<name>A0A2N3Y0P5_SACSN</name>
<evidence type="ECO:0000259" key="9">
    <source>
        <dbReference type="PROSITE" id="PS50928"/>
    </source>
</evidence>
<feature type="signal peptide" evidence="8">
    <location>
        <begin position="1"/>
        <end position="27"/>
    </location>
</feature>
<feature type="chain" id="PRO_5014723429" evidence="8">
    <location>
        <begin position="28"/>
        <end position="316"/>
    </location>
</feature>
<dbReference type="EMBL" id="PJNB01000001">
    <property type="protein sequence ID" value="PKW16470.1"/>
    <property type="molecule type" value="Genomic_DNA"/>
</dbReference>
<keyword evidence="11" id="KW-1185">Reference proteome</keyword>
<feature type="transmembrane region" description="Helical" evidence="7">
    <location>
        <begin position="241"/>
        <end position="263"/>
    </location>
</feature>
<evidence type="ECO:0000256" key="3">
    <source>
        <dbReference type="ARBA" id="ARBA00022475"/>
    </source>
</evidence>
<dbReference type="AlphaFoldDB" id="A0A2N3Y0P5"/>
<keyword evidence="5 7" id="KW-1133">Transmembrane helix</keyword>
<dbReference type="RefSeq" id="WP_010314829.1">
    <property type="nucleotide sequence ID" value="NZ_CP061007.1"/>
</dbReference>
<protein>
    <submittedName>
        <fullName evidence="10">Peptide/nickel transport system permease protein</fullName>
    </submittedName>
</protein>